<proteinExistence type="predicted"/>
<feature type="transmembrane region" description="Helical" evidence="1">
    <location>
        <begin position="121"/>
        <end position="142"/>
    </location>
</feature>
<evidence type="ECO:0000256" key="1">
    <source>
        <dbReference type="SAM" id="Phobius"/>
    </source>
</evidence>
<dbReference type="PANTHER" id="PTHR35007:SF1">
    <property type="entry name" value="PILUS ASSEMBLY PROTEIN"/>
    <property type="match status" value="1"/>
</dbReference>
<feature type="transmembrane region" description="Helical" evidence="1">
    <location>
        <begin position="6"/>
        <end position="26"/>
    </location>
</feature>
<evidence type="ECO:0000313" key="3">
    <source>
        <dbReference type="Proteomes" id="UP000317638"/>
    </source>
</evidence>
<accession>A0A553JWQ9</accession>
<keyword evidence="3" id="KW-1185">Reference proteome</keyword>
<dbReference type="OrthoDB" id="3826732at2"/>
<dbReference type="AlphaFoldDB" id="A0A553JWQ9"/>
<protein>
    <submittedName>
        <fullName evidence="2">Type II secretion system F family protein</fullName>
    </submittedName>
</protein>
<keyword evidence="1" id="KW-0472">Membrane</keyword>
<name>A0A553JWQ9_9ACTN</name>
<dbReference type="EMBL" id="VKKG01000006">
    <property type="protein sequence ID" value="TRY16911.1"/>
    <property type="molecule type" value="Genomic_DNA"/>
</dbReference>
<evidence type="ECO:0000313" key="2">
    <source>
        <dbReference type="EMBL" id="TRY16911.1"/>
    </source>
</evidence>
<gene>
    <name evidence="2" type="ORF">FOJ82_13660</name>
</gene>
<organism evidence="2 3">
    <name type="scientific">Tessaracoccus rhinocerotis</name>
    <dbReference type="NCBI Taxonomy" id="1689449"/>
    <lineage>
        <taxon>Bacteria</taxon>
        <taxon>Bacillati</taxon>
        <taxon>Actinomycetota</taxon>
        <taxon>Actinomycetes</taxon>
        <taxon>Propionibacteriales</taxon>
        <taxon>Propionibacteriaceae</taxon>
        <taxon>Tessaracoccus</taxon>
    </lineage>
</organism>
<sequence length="295" mass="31815">MTGIGLAIGAGLLVGLGAFLALAGAVGRTAKLEDALAALDGTTVPVQQVQTVESRGLEGIGAALQRRFRLPVTEKQQQLLLLQDRSIGDFFAEKLVLALSGLLLPGFWVALQYLAGSRPDPLPVSLGLVGAVAGYFLADWNLARGAKEVRRSTTESIHTFFDLVALERLANASAAQAVETAARVSDAPLFRRISAGLERSRLEQTTPWAELGRISREWDLPELTDFADVMRLEEQGAALADVLQARVKELREAHVSRQRSEAQEATEALTVWMTIPALLLGLTFVIPPVLTLWGM</sequence>
<feature type="transmembrane region" description="Helical" evidence="1">
    <location>
        <begin position="269"/>
        <end position="290"/>
    </location>
</feature>
<reference evidence="2 3" key="1">
    <citation type="submission" date="2019-07" db="EMBL/GenBank/DDBJ databases">
        <authorList>
            <person name="Zhou L.-Y."/>
        </authorList>
    </citation>
    <scope>NUCLEOTIDE SEQUENCE [LARGE SCALE GENOMIC DNA]</scope>
    <source>
        <strain evidence="2 3">YIM 101269</strain>
    </source>
</reference>
<dbReference type="PANTHER" id="PTHR35007">
    <property type="entry name" value="INTEGRAL MEMBRANE PROTEIN-RELATED"/>
    <property type="match status" value="1"/>
</dbReference>
<keyword evidence="1" id="KW-1133">Transmembrane helix</keyword>
<dbReference type="RefSeq" id="WP_143939054.1">
    <property type="nucleotide sequence ID" value="NZ_VKKG01000006.1"/>
</dbReference>
<dbReference type="Proteomes" id="UP000317638">
    <property type="component" value="Unassembled WGS sequence"/>
</dbReference>
<comment type="caution">
    <text evidence="2">The sequence shown here is derived from an EMBL/GenBank/DDBJ whole genome shotgun (WGS) entry which is preliminary data.</text>
</comment>
<keyword evidence="1" id="KW-0812">Transmembrane</keyword>
<feature type="transmembrane region" description="Helical" evidence="1">
    <location>
        <begin position="95"/>
        <end position="115"/>
    </location>
</feature>